<dbReference type="GO" id="GO:0003700">
    <property type="term" value="F:DNA-binding transcription factor activity"/>
    <property type="evidence" value="ECO:0007669"/>
    <property type="project" value="InterPro"/>
</dbReference>
<evidence type="ECO:0000256" key="4">
    <source>
        <dbReference type="ARBA" id="ARBA00023163"/>
    </source>
</evidence>
<organism evidence="6">
    <name type="scientific">Sinorhizobium medicae</name>
    <dbReference type="NCBI Taxonomy" id="110321"/>
    <lineage>
        <taxon>Bacteria</taxon>
        <taxon>Pseudomonadati</taxon>
        <taxon>Pseudomonadota</taxon>
        <taxon>Alphaproteobacteria</taxon>
        <taxon>Hyphomicrobiales</taxon>
        <taxon>Rhizobiaceae</taxon>
        <taxon>Sinorhizobium/Ensifer group</taxon>
        <taxon>Sinorhizobium</taxon>
    </lineage>
</organism>
<dbReference type="PANTHER" id="PTHR30346:SF0">
    <property type="entry name" value="HCA OPERON TRANSCRIPTIONAL ACTIVATOR HCAR"/>
    <property type="match status" value="1"/>
</dbReference>
<feature type="domain" description="HTH lysR-type" evidence="5">
    <location>
        <begin position="2"/>
        <end position="59"/>
    </location>
</feature>
<comment type="caution">
    <text evidence="6">The sequence shown here is derived from an EMBL/GenBank/DDBJ whole genome shotgun (WGS) entry which is preliminary data.</text>
</comment>
<evidence type="ECO:0000259" key="5">
    <source>
        <dbReference type="PROSITE" id="PS50931"/>
    </source>
</evidence>
<dbReference type="Pfam" id="PF03466">
    <property type="entry name" value="LysR_substrate"/>
    <property type="match status" value="1"/>
</dbReference>
<protein>
    <submittedName>
        <fullName evidence="6">LysR family transcriptional regulator</fullName>
    </submittedName>
</protein>
<dbReference type="InterPro" id="IPR000847">
    <property type="entry name" value="LysR_HTH_N"/>
</dbReference>
<name>A0A6G1WHE1_9HYPH</name>
<dbReference type="RefSeq" id="WP_028055217.1">
    <property type="nucleotide sequence ID" value="NZ_KE386500.1"/>
</dbReference>
<keyword evidence="8" id="KW-1185">Reference proteome</keyword>
<dbReference type="PANTHER" id="PTHR30346">
    <property type="entry name" value="TRANSCRIPTIONAL DUAL REGULATOR HCAR-RELATED"/>
    <property type="match status" value="1"/>
</dbReference>
<gene>
    <name evidence="7" type="ORF">BMJ33_00910</name>
    <name evidence="6" type="ORF">GHJ91_07735</name>
</gene>
<dbReference type="Proteomes" id="UP001190825">
    <property type="component" value="Unassembled WGS sequence"/>
</dbReference>
<evidence type="ECO:0000256" key="1">
    <source>
        <dbReference type="ARBA" id="ARBA00009437"/>
    </source>
</evidence>
<dbReference type="Pfam" id="PF00126">
    <property type="entry name" value="HTH_1"/>
    <property type="match status" value="1"/>
</dbReference>
<reference evidence="6" key="1">
    <citation type="journal article" date="2013" name="Genome Biol.">
        <title>Comparative genomics of the core and accessory genomes of 48 Sinorhizobium strains comprising five genospecies.</title>
        <authorList>
            <person name="Sugawara M."/>
            <person name="Epstein B."/>
            <person name="Badgley B.D."/>
            <person name="Unno T."/>
            <person name="Xu L."/>
            <person name="Reese J."/>
            <person name="Gyaneshwar P."/>
            <person name="Denny R."/>
            <person name="Mudge J."/>
            <person name="Bharti A.K."/>
            <person name="Farmer A.D."/>
            <person name="May G.D."/>
            <person name="Woodward J.E."/>
            <person name="Medigue C."/>
            <person name="Vallenet D."/>
            <person name="Lajus A."/>
            <person name="Rouy Z."/>
            <person name="Martinez-Vaz B."/>
            <person name="Tiffin P."/>
            <person name="Young N.D."/>
            <person name="Sadowsky M.J."/>
        </authorList>
    </citation>
    <scope>NUCLEOTIDE SEQUENCE</scope>
    <source>
        <strain evidence="6">M1</strain>
    </source>
</reference>
<dbReference type="AlphaFoldDB" id="A0A6G1WHE1"/>
<keyword evidence="3" id="KW-0238">DNA-binding</keyword>
<dbReference type="PROSITE" id="PS50931">
    <property type="entry name" value="HTH_LYSR"/>
    <property type="match status" value="1"/>
</dbReference>
<reference evidence="7 8" key="3">
    <citation type="journal article" date="2018" name="FEMS Microbiol. Ecol.">
        <title>Co-invading symbiotic mutualists of Medicago polymorpha retain high ancestral diversity and contain diverse accessory genomes.</title>
        <authorList>
            <person name="Porter S.S."/>
            <person name="Faber-Hammond J.J."/>
            <person name="Friesen M.L."/>
        </authorList>
    </citation>
    <scope>NUCLEOTIDE SEQUENCE [LARGE SCALE GENOMIC DNA]</scope>
    <source>
        <strain evidence="7 8">Str16</strain>
    </source>
</reference>
<dbReference type="GO" id="GO:0032993">
    <property type="term" value="C:protein-DNA complex"/>
    <property type="evidence" value="ECO:0007669"/>
    <property type="project" value="TreeGrafter"/>
</dbReference>
<dbReference type="FunFam" id="1.10.10.10:FF:000001">
    <property type="entry name" value="LysR family transcriptional regulator"/>
    <property type="match status" value="1"/>
</dbReference>
<dbReference type="SUPFAM" id="SSF53850">
    <property type="entry name" value="Periplasmic binding protein-like II"/>
    <property type="match status" value="1"/>
</dbReference>
<accession>A0A6G1WHE1</accession>
<dbReference type="InterPro" id="IPR005119">
    <property type="entry name" value="LysR_subst-bd"/>
</dbReference>
<evidence type="ECO:0000313" key="7">
    <source>
        <dbReference type="EMBL" id="PLU09507.1"/>
    </source>
</evidence>
<evidence type="ECO:0000256" key="2">
    <source>
        <dbReference type="ARBA" id="ARBA00023015"/>
    </source>
</evidence>
<evidence type="ECO:0000256" key="3">
    <source>
        <dbReference type="ARBA" id="ARBA00023125"/>
    </source>
</evidence>
<comment type="similarity">
    <text evidence="1">Belongs to the LysR transcriptional regulatory family.</text>
</comment>
<keyword evidence="4" id="KW-0804">Transcription</keyword>
<dbReference type="PRINTS" id="PR00039">
    <property type="entry name" value="HTHLYSR"/>
</dbReference>
<proteinExistence type="inferred from homology"/>
<dbReference type="GO" id="GO:0003677">
    <property type="term" value="F:DNA binding"/>
    <property type="evidence" value="ECO:0007669"/>
    <property type="project" value="UniProtKB-KW"/>
</dbReference>
<dbReference type="InterPro" id="IPR036390">
    <property type="entry name" value="WH_DNA-bd_sf"/>
</dbReference>
<keyword evidence="2" id="KW-0805">Transcription regulation</keyword>
<evidence type="ECO:0000313" key="6">
    <source>
        <dbReference type="EMBL" id="MQW69067.1"/>
    </source>
</evidence>
<dbReference type="SUPFAM" id="SSF46785">
    <property type="entry name" value="Winged helix' DNA-binding domain"/>
    <property type="match status" value="1"/>
</dbReference>
<evidence type="ECO:0000313" key="8">
    <source>
        <dbReference type="Proteomes" id="UP001190825"/>
    </source>
</evidence>
<sequence>MFELSQLRCFVAVARELNFRRAAEHLHMTQPPLSRQIQLLEDDLNVKLFERTSRSVRLTAAGKSFFVEAQDLLKRAEAASLTARQAEAGQHGSISFGFIPVAAFDIMPRVIKAVGDKAPGVSLLLHEMLTIEQIEALTAGRTELGLIRLPRERERLELQCIQRERFVLALHVGHPLEQKENIGIEDLDGESFVMYSPADGWYTYEILAPLFTYAKVRPKFVQYLGQTHTILALVSAGVGCALVPRSSQVIGLPNIVFRPIDLPEEARVEVFLAWRRGNDSPVVEMARNVIVEHAAIDS</sequence>
<dbReference type="EMBL" id="WISB01000043">
    <property type="protein sequence ID" value="MQW69067.1"/>
    <property type="molecule type" value="Genomic_DNA"/>
</dbReference>
<dbReference type="InterPro" id="IPR036388">
    <property type="entry name" value="WH-like_DNA-bd_sf"/>
</dbReference>
<reference evidence="7" key="2">
    <citation type="submission" date="2017-04" db="EMBL/GenBank/DDBJ databases">
        <authorList>
            <person name="Porter S."/>
            <person name="Friesen M.L."/>
            <person name="Faber-Hammond J."/>
        </authorList>
    </citation>
    <scope>NUCLEOTIDE SEQUENCE</scope>
    <source>
        <strain evidence="7">Str16</strain>
    </source>
</reference>
<dbReference type="Gene3D" id="1.10.10.10">
    <property type="entry name" value="Winged helix-like DNA-binding domain superfamily/Winged helix DNA-binding domain"/>
    <property type="match status" value="1"/>
</dbReference>
<dbReference type="EMBL" id="NBUC01000007">
    <property type="protein sequence ID" value="PLU09507.1"/>
    <property type="molecule type" value="Genomic_DNA"/>
</dbReference>
<dbReference type="Gene3D" id="3.40.190.10">
    <property type="entry name" value="Periplasmic binding protein-like II"/>
    <property type="match status" value="2"/>
</dbReference>